<protein>
    <submittedName>
        <fullName evidence="2">Uncharacterized protein</fullName>
    </submittedName>
</protein>
<dbReference type="EnsemblMetazoa" id="OVOC1559.1">
    <property type="protein sequence ID" value="OVOC1559.1"/>
    <property type="gene ID" value="WBGene00238368"/>
</dbReference>
<feature type="compositionally biased region" description="Basic residues" evidence="1">
    <location>
        <begin position="413"/>
        <end position="430"/>
    </location>
</feature>
<feature type="compositionally biased region" description="Polar residues" evidence="1">
    <location>
        <begin position="116"/>
        <end position="125"/>
    </location>
</feature>
<feature type="compositionally biased region" description="Basic and acidic residues" evidence="1">
    <location>
        <begin position="106"/>
        <end position="115"/>
    </location>
</feature>
<dbReference type="AlphaFoldDB" id="A0A8R1TNW6"/>
<dbReference type="EMBL" id="CMVM020000047">
    <property type="status" value="NOT_ANNOTATED_CDS"/>
    <property type="molecule type" value="Genomic_DNA"/>
</dbReference>
<reference evidence="3" key="1">
    <citation type="submission" date="2013-10" db="EMBL/GenBank/DDBJ databases">
        <title>Genome sequencing of Onchocerca volvulus.</title>
        <authorList>
            <person name="Cotton J."/>
            <person name="Tsai J."/>
            <person name="Stanley E."/>
            <person name="Tracey A."/>
            <person name="Holroyd N."/>
            <person name="Lustigman S."/>
            <person name="Berriman M."/>
        </authorList>
    </citation>
    <scope>NUCLEOTIDE SEQUENCE</scope>
</reference>
<name>A0A8R1TNW6_ONCVO</name>
<proteinExistence type="predicted"/>
<feature type="region of interest" description="Disordered" evidence="1">
    <location>
        <begin position="82"/>
        <end position="127"/>
    </location>
</feature>
<evidence type="ECO:0000256" key="1">
    <source>
        <dbReference type="SAM" id="MobiDB-lite"/>
    </source>
</evidence>
<feature type="region of interest" description="Disordered" evidence="1">
    <location>
        <begin position="455"/>
        <end position="500"/>
    </location>
</feature>
<reference evidence="2" key="2">
    <citation type="submission" date="2022-06" db="UniProtKB">
        <authorList>
            <consortium name="EnsemblMetazoa"/>
        </authorList>
    </citation>
    <scope>IDENTIFICATION</scope>
</reference>
<dbReference type="Proteomes" id="UP000024404">
    <property type="component" value="Unassembled WGS sequence"/>
</dbReference>
<keyword evidence="3" id="KW-1185">Reference proteome</keyword>
<accession>A0A8R1TNW6</accession>
<evidence type="ECO:0000313" key="2">
    <source>
        <dbReference type="EnsemblMetazoa" id="OVOC1559.1"/>
    </source>
</evidence>
<sequence>MPSFWAEGTTLSRDKRKRISRERSYFGGYNHMYRRQMEHGRRSRHGMVPKRRTVWLNRSVSPAVERSQYATGSTLDRYHNHSEQHDSLTVNESSSPNGRPKHRHRERLDNNRELSRSANRMSPTSVKIGPMENREYLEHELAKHYRGHDRLFAAKRSRSKEIRDEVNHNANRIQQSEYSDGRMQNYHLQTESQLATNEIAGKISNSLANWRIEDMLGGQSVLNADSIQNAQTWIANDNSLSPAQIIRARELLQELLITITTKPDMPVAGGNVPTTMRQAIYIEERSFPHDRPPNFVADHRISGYTSSRNFSQQSMQSALRNDTKICGRELPVVQNSLSVGVPLTLPSQSWRKDPAVMYSDSSEVPMNSRDIPKNPDFCCGSRSDYPIVHTENAEFGKGNAREHNPISLASEKRKSHYHDRRRISRSRSRSSGKGCEASVGKRRVPMKYRDFINVGVNHQQKESRRNYLSDEADRRHRRESRGERNLRRSSPLMRDTRRRR</sequence>
<organism evidence="2 3">
    <name type="scientific">Onchocerca volvulus</name>
    <dbReference type="NCBI Taxonomy" id="6282"/>
    <lineage>
        <taxon>Eukaryota</taxon>
        <taxon>Metazoa</taxon>
        <taxon>Ecdysozoa</taxon>
        <taxon>Nematoda</taxon>
        <taxon>Chromadorea</taxon>
        <taxon>Rhabditida</taxon>
        <taxon>Spirurina</taxon>
        <taxon>Spiruromorpha</taxon>
        <taxon>Filarioidea</taxon>
        <taxon>Onchocercidae</taxon>
        <taxon>Onchocerca</taxon>
    </lineage>
</organism>
<feature type="compositionally biased region" description="Polar residues" evidence="1">
    <location>
        <begin position="87"/>
        <end position="97"/>
    </location>
</feature>
<feature type="compositionally biased region" description="Basic and acidic residues" evidence="1">
    <location>
        <begin position="459"/>
        <end position="486"/>
    </location>
</feature>
<evidence type="ECO:0000313" key="3">
    <source>
        <dbReference type="Proteomes" id="UP000024404"/>
    </source>
</evidence>
<dbReference type="OMA" id="WIANDNS"/>
<feature type="region of interest" description="Disordered" evidence="1">
    <location>
        <begin position="396"/>
        <end position="441"/>
    </location>
</feature>